<reference evidence="1 2" key="1">
    <citation type="submission" date="2023-10" db="EMBL/GenBank/DDBJ databases">
        <title>Draft genome sequence of Xylaria bambusicola isolate GMP-LS, the root and basal stem rot pathogen of sugarcane in Indonesia.</title>
        <authorList>
            <person name="Selvaraj P."/>
            <person name="Muralishankar V."/>
            <person name="Muruganantham S."/>
            <person name="Sp S."/>
            <person name="Haryani S."/>
            <person name="Lau K.J.X."/>
            <person name="Naqvi N.I."/>
        </authorList>
    </citation>
    <scope>NUCLEOTIDE SEQUENCE [LARGE SCALE GENOMIC DNA]</scope>
    <source>
        <strain evidence="1">GMP-LS</strain>
    </source>
</reference>
<dbReference type="EMBL" id="JAWHQM010000114">
    <property type="protein sequence ID" value="KAK5637397.1"/>
    <property type="molecule type" value="Genomic_DNA"/>
</dbReference>
<protein>
    <submittedName>
        <fullName evidence="1">Uncharacterized protein</fullName>
    </submittedName>
</protein>
<organism evidence="1 2">
    <name type="scientific">Xylaria bambusicola</name>
    <dbReference type="NCBI Taxonomy" id="326684"/>
    <lineage>
        <taxon>Eukaryota</taxon>
        <taxon>Fungi</taxon>
        <taxon>Dikarya</taxon>
        <taxon>Ascomycota</taxon>
        <taxon>Pezizomycotina</taxon>
        <taxon>Sordariomycetes</taxon>
        <taxon>Xylariomycetidae</taxon>
        <taxon>Xylariales</taxon>
        <taxon>Xylariaceae</taxon>
        <taxon>Xylaria</taxon>
    </lineage>
</organism>
<name>A0AAN7ZBG0_9PEZI</name>
<accession>A0AAN7ZBG0</accession>
<evidence type="ECO:0000313" key="2">
    <source>
        <dbReference type="Proteomes" id="UP001305414"/>
    </source>
</evidence>
<dbReference type="AlphaFoldDB" id="A0AAN7ZBG0"/>
<comment type="caution">
    <text evidence="1">The sequence shown here is derived from an EMBL/GenBank/DDBJ whole genome shotgun (WGS) entry which is preliminary data.</text>
</comment>
<dbReference type="Proteomes" id="UP001305414">
    <property type="component" value="Unassembled WGS sequence"/>
</dbReference>
<keyword evidence="2" id="KW-1185">Reference proteome</keyword>
<proteinExistence type="predicted"/>
<gene>
    <name evidence="1" type="ORF">RRF57_013108</name>
</gene>
<evidence type="ECO:0000313" key="1">
    <source>
        <dbReference type="EMBL" id="KAK5637397.1"/>
    </source>
</evidence>
<sequence>MRIRSRGSIDRLASNAREAFVVETSISTKVRLQGHIFVKEVVQKALSCDIVCLHISTGADISLRRARGTSRVGFLDYKQFWVRYVTLLVHNSWNLVESSKKCFSLVARTIICKGPGNHSL</sequence>